<dbReference type="InterPro" id="IPR016833">
    <property type="entry name" value="Put_Na-Bile_cotransptr"/>
</dbReference>
<feature type="transmembrane region" description="Helical" evidence="1">
    <location>
        <begin position="104"/>
        <end position="122"/>
    </location>
</feature>
<keyword evidence="3" id="KW-1185">Reference proteome</keyword>
<proteinExistence type="predicted"/>
<feature type="transmembrane region" description="Helical" evidence="1">
    <location>
        <begin position="28"/>
        <end position="51"/>
    </location>
</feature>
<feature type="transmembrane region" description="Helical" evidence="1">
    <location>
        <begin position="63"/>
        <end position="83"/>
    </location>
</feature>
<feature type="transmembrane region" description="Helical" evidence="1">
    <location>
        <begin position="360"/>
        <end position="378"/>
    </location>
</feature>
<dbReference type="GO" id="GO:0005886">
    <property type="term" value="C:plasma membrane"/>
    <property type="evidence" value="ECO:0007669"/>
    <property type="project" value="TreeGrafter"/>
</dbReference>
<keyword evidence="1" id="KW-0812">Transmembrane</keyword>
<organism evidence="2 3">
    <name type="scientific">Niveomyces insectorum RCEF 264</name>
    <dbReference type="NCBI Taxonomy" id="1081102"/>
    <lineage>
        <taxon>Eukaryota</taxon>
        <taxon>Fungi</taxon>
        <taxon>Dikarya</taxon>
        <taxon>Ascomycota</taxon>
        <taxon>Pezizomycotina</taxon>
        <taxon>Sordariomycetes</taxon>
        <taxon>Hypocreomycetidae</taxon>
        <taxon>Hypocreales</taxon>
        <taxon>Cordycipitaceae</taxon>
        <taxon>Niveomyces</taxon>
    </lineage>
</organism>
<sequence length="398" mass="43627">MAAVTAPDNEAASDHPAKFKARTRLSQAIHLVASQWLIIGIGVVCVLAYFFPNVAKEDGIIRSQYSILYAAVGIIFFVSGLSIPSDKLLIHLRNWRLHLLIQGTSYLFFPAFVLAVVHLVLATDTSKNIDRSVLAGYIFTAGLPTTISSNVVMTRAAHGDEAAALVEVVIANVLGPFISPGWIMALLPRTADFALLLANNGSNLGDMYKSVFKQLGISVLAPLAVGQLLSIFWSKQTLWCLETFRLKLISTACLLLLIWSAFSTCFATNAFETITPQCIAFIVLFNVFLYLLMTVICFGLSRPSEKIGKIPFYPRMPPDITIAVCFCGPAKTTALGIPLLHAMWKSADLGPTLGRMSLPVLLYTTEQVFVAHFVVYAFKAWLRKKEKTETIESSQDSV</sequence>
<dbReference type="PANTHER" id="PTHR18640:SF5">
    <property type="entry name" value="SODIUM_BILE ACID COTRANSPORTER 7"/>
    <property type="match status" value="1"/>
</dbReference>
<keyword evidence="1" id="KW-0472">Membrane</keyword>
<comment type="caution">
    <text evidence="2">The sequence shown here is derived from an EMBL/GenBank/DDBJ whole genome shotgun (WGS) entry which is preliminary data.</text>
</comment>
<feature type="transmembrane region" description="Helical" evidence="1">
    <location>
        <begin position="164"/>
        <end position="187"/>
    </location>
</feature>
<dbReference type="EMBL" id="AZHD01000011">
    <property type="protein sequence ID" value="OAA59043.1"/>
    <property type="molecule type" value="Genomic_DNA"/>
</dbReference>
<feature type="transmembrane region" description="Helical" evidence="1">
    <location>
        <begin position="274"/>
        <end position="300"/>
    </location>
</feature>
<accession>A0A167RXU3</accession>
<dbReference type="Proteomes" id="UP000076874">
    <property type="component" value="Unassembled WGS sequence"/>
</dbReference>
<evidence type="ECO:0000313" key="3">
    <source>
        <dbReference type="Proteomes" id="UP000076874"/>
    </source>
</evidence>
<dbReference type="AlphaFoldDB" id="A0A167RXU3"/>
<evidence type="ECO:0000256" key="1">
    <source>
        <dbReference type="SAM" id="Phobius"/>
    </source>
</evidence>
<dbReference type="PIRSF" id="PIRSF026166">
    <property type="entry name" value="UCP026166"/>
    <property type="match status" value="1"/>
</dbReference>
<evidence type="ECO:0000313" key="2">
    <source>
        <dbReference type="EMBL" id="OAA59043.1"/>
    </source>
</evidence>
<feature type="transmembrane region" description="Helical" evidence="1">
    <location>
        <begin position="320"/>
        <end position="340"/>
    </location>
</feature>
<protein>
    <submittedName>
        <fullName evidence="2">Uncharacterized protein</fullName>
    </submittedName>
</protein>
<name>A0A167RXU3_9HYPO</name>
<reference evidence="2 3" key="1">
    <citation type="journal article" date="2016" name="Genome Biol. Evol.">
        <title>Divergent and convergent evolution of fungal pathogenicity.</title>
        <authorList>
            <person name="Shang Y."/>
            <person name="Xiao G."/>
            <person name="Zheng P."/>
            <person name="Cen K."/>
            <person name="Zhan S."/>
            <person name="Wang C."/>
        </authorList>
    </citation>
    <scope>NUCLEOTIDE SEQUENCE [LARGE SCALE GENOMIC DNA]</scope>
    <source>
        <strain evidence="2 3">RCEF 264</strain>
    </source>
</reference>
<dbReference type="STRING" id="1081102.A0A167RXU3"/>
<dbReference type="Pfam" id="PF13593">
    <property type="entry name" value="SBF_like"/>
    <property type="match status" value="1"/>
</dbReference>
<dbReference type="OrthoDB" id="188035at2759"/>
<dbReference type="PANTHER" id="PTHR18640">
    <property type="entry name" value="SOLUTE CARRIER FAMILY 10 MEMBER 7"/>
    <property type="match status" value="1"/>
</dbReference>
<feature type="transmembrane region" description="Helical" evidence="1">
    <location>
        <begin position="211"/>
        <end position="232"/>
    </location>
</feature>
<gene>
    <name evidence="2" type="ORF">SPI_06245</name>
</gene>
<keyword evidence="1" id="KW-1133">Transmembrane helix</keyword>
<dbReference type="InterPro" id="IPR038770">
    <property type="entry name" value="Na+/solute_symporter_sf"/>
</dbReference>
<feature type="transmembrane region" description="Helical" evidence="1">
    <location>
        <begin position="134"/>
        <end position="152"/>
    </location>
</feature>
<dbReference type="Gene3D" id="1.20.1530.20">
    <property type="match status" value="1"/>
</dbReference>